<accession>A0AB40CVF2</accession>
<evidence type="ECO:0000256" key="1">
    <source>
        <dbReference type="SAM" id="MobiDB-lite"/>
    </source>
</evidence>
<dbReference type="AlphaFoldDB" id="A0AB40CVF2"/>
<dbReference type="GeneID" id="120279604"/>
<dbReference type="Proteomes" id="UP001515500">
    <property type="component" value="Chromosome 16"/>
</dbReference>
<keyword evidence="2" id="KW-1185">Reference proteome</keyword>
<proteinExistence type="predicted"/>
<evidence type="ECO:0000313" key="2">
    <source>
        <dbReference type="Proteomes" id="UP001515500"/>
    </source>
</evidence>
<reference evidence="3" key="1">
    <citation type="submission" date="2025-08" db="UniProtKB">
        <authorList>
            <consortium name="RefSeq"/>
        </authorList>
    </citation>
    <scope>IDENTIFICATION</scope>
</reference>
<sequence>MPIMAIRSRGNPRSLPLRSQAQGHQHPLQRAHIKWIGGCSSIRSLSGGVGFVAMLLNLGTYCQMDEVYQIRCRHFVNLSSSMNTHPNGCRTMELINEVPPINVDGRIAAC</sequence>
<organism evidence="2 3">
    <name type="scientific">Dioscorea cayennensis subsp. rotundata</name>
    <name type="common">White Guinea yam</name>
    <name type="synonym">Dioscorea rotundata</name>
    <dbReference type="NCBI Taxonomy" id="55577"/>
    <lineage>
        <taxon>Eukaryota</taxon>
        <taxon>Viridiplantae</taxon>
        <taxon>Streptophyta</taxon>
        <taxon>Embryophyta</taxon>
        <taxon>Tracheophyta</taxon>
        <taxon>Spermatophyta</taxon>
        <taxon>Magnoliopsida</taxon>
        <taxon>Liliopsida</taxon>
        <taxon>Dioscoreales</taxon>
        <taxon>Dioscoreaceae</taxon>
        <taxon>Dioscorea</taxon>
    </lineage>
</organism>
<evidence type="ECO:0000313" key="3">
    <source>
        <dbReference type="RefSeq" id="XP_039142467.1"/>
    </source>
</evidence>
<protein>
    <submittedName>
        <fullName evidence="3">Uncharacterized protein LOC120279604</fullName>
    </submittedName>
</protein>
<feature type="region of interest" description="Disordered" evidence="1">
    <location>
        <begin position="1"/>
        <end position="23"/>
    </location>
</feature>
<name>A0AB40CVF2_DIOCR</name>
<gene>
    <name evidence="3" type="primary">LOC120279604</name>
</gene>
<dbReference type="RefSeq" id="XP_039142467.1">
    <property type="nucleotide sequence ID" value="XM_039286533.1"/>
</dbReference>